<evidence type="ECO:0000313" key="3">
    <source>
        <dbReference type="EMBL" id="GAA3613036.1"/>
    </source>
</evidence>
<comment type="similarity">
    <text evidence="1">Belongs to the glycosyltransferase 2 family.</text>
</comment>
<reference evidence="4" key="1">
    <citation type="journal article" date="2019" name="Int. J. Syst. Evol. Microbiol.">
        <title>The Global Catalogue of Microorganisms (GCM) 10K type strain sequencing project: providing services to taxonomists for standard genome sequencing and annotation.</title>
        <authorList>
            <consortium name="The Broad Institute Genomics Platform"/>
            <consortium name="The Broad Institute Genome Sequencing Center for Infectious Disease"/>
            <person name="Wu L."/>
            <person name="Ma J."/>
        </authorList>
    </citation>
    <scope>NUCLEOTIDE SEQUENCE [LARGE SCALE GENOMIC DNA]</scope>
    <source>
        <strain evidence="4">JCM 16929</strain>
    </source>
</reference>
<evidence type="ECO:0000256" key="1">
    <source>
        <dbReference type="ARBA" id="ARBA00006739"/>
    </source>
</evidence>
<gene>
    <name evidence="3" type="ORF">GCM10022236_13550</name>
</gene>
<feature type="domain" description="Glycosyltransferase 2-like" evidence="2">
    <location>
        <begin position="28"/>
        <end position="154"/>
    </location>
</feature>
<dbReference type="EMBL" id="BAABAB010000009">
    <property type="protein sequence ID" value="GAA3613036.1"/>
    <property type="molecule type" value="Genomic_DNA"/>
</dbReference>
<keyword evidence="4" id="KW-1185">Reference proteome</keyword>
<dbReference type="SUPFAM" id="SSF53448">
    <property type="entry name" value="Nucleotide-diphospho-sugar transferases"/>
    <property type="match status" value="1"/>
</dbReference>
<dbReference type="Pfam" id="PF00535">
    <property type="entry name" value="Glycos_transf_2"/>
    <property type="match status" value="1"/>
</dbReference>
<dbReference type="InterPro" id="IPR050256">
    <property type="entry name" value="Glycosyltransferase_2"/>
</dbReference>
<comment type="caution">
    <text evidence="3">The sequence shown here is derived from an EMBL/GenBank/DDBJ whole genome shotgun (WGS) entry which is preliminary data.</text>
</comment>
<dbReference type="PANTHER" id="PTHR48090:SF7">
    <property type="entry name" value="RFBJ PROTEIN"/>
    <property type="match status" value="1"/>
</dbReference>
<dbReference type="PANTHER" id="PTHR48090">
    <property type="entry name" value="UNDECAPRENYL-PHOSPHATE 4-DEOXY-4-FORMAMIDO-L-ARABINOSE TRANSFERASE-RELATED"/>
    <property type="match status" value="1"/>
</dbReference>
<accession>A0ABP6ZPT7</accession>
<proteinExistence type="inferred from homology"/>
<evidence type="ECO:0000313" key="4">
    <source>
        <dbReference type="Proteomes" id="UP001501490"/>
    </source>
</evidence>
<dbReference type="Proteomes" id="UP001501490">
    <property type="component" value="Unassembled WGS sequence"/>
</dbReference>
<evidence type="ECO:0000259" key="2">
    <source>
        <dbReference type="Pfam" id="PF00535"/>
    </source>
</evidence>
<name>A0ABP6ZPT7_9ACTN</name>
<protein>
    <submittedName>
        <fullName evidence="3">Glycosyltransferase family 2 protein</fullName>
    </submittedName>
</protein>
<sequence length="219" mass="23396">MPRIELILPCLDEAEGLRWLLPRVPAGIGVIVADNGSRDGSGAIARDHGGTVVGVPERGYGAACHAGLLAATAEVVVVMDADGSCDPAELDRVVRPVLDDAADLVIGARRPVSRHAQPWRLRLANRALAARINARTGLGLHDLGPVRAARRHSLLGLDLRDRRSGYPAETVVRASDAGWRIAEAWVTYRVRHGRSKVTGTPLGAWRAVRDMTAAIDQPA</sequence>
<dbReference type="InterPro" id="IPR001173">
    <property type="entry name" value="Glyco_trans_2-like"/>
</dbReference>
<dbReference type="InterPro" id="IPR029044">
    <property type="entry name" value="Nucleotide-diphossugar_trans"/>
</dbReference>
<organism evidence="3 4">
    <name type="scientific">Microlunatus ginsengisoli</name>
    <dbReference type="NCBI Taxonomy" id="363863"/>
    <lineage>
        <taxon>Bacteria</taxon>
        <taxon>Bacillati</taxon>
        <taxon>Actinomycetota</taxon>
        <taxon>Actinomycetes</taxon>
        <taxon>Propionibacteriales</taxon>
        <taxon>Propionibacteriaceae</taxon>
        <taxon>Microlunatus</taxon>
    </lineage>
</organism>
<dbReference type="Gene3D" id="3.90.550.10">
    <property type="entry name" value="Spore Coat Polysaccharide Biosynthesis Protein SpsA, Chain A"/>
    <property type="match status" value="1"/>
</dbReference>
<dbReference type="CDD" id="cd04179">
    <property type="entry name" value="DPM_DPG-synthase_like"/>
    <property type="match status" value="1"/>
</dbReference>